<dbReference type="GO" id="GO:0005525">
    <property type="term" value="F:GTP binding"/>
    <property type="evidence" value="ECO:0007669"/>
    <property type="project" value="UniProtKB-KW"/>
</dbReference>
<dbReference type="GO" id="GO:0045727">
    <property type="term" value="P:positive regulation of translation"/>
    <property type="evidence" value="ECO:0007669"/>
    <property type="project" value="TreeGrafter"/>
</dbReference>
<protein>
    <submittedName>
        <fullName evidence="4">Translation factor guf1 mitochondrial</fullName>
    </submittedName>
</protein>
<reference evidence="4 5" key="1">
    <citation type="submission" date="2023-11" db="EMBL/GenBank/DDBJ databases">
        <title>Halocaridina rubra genome assembly.</title>
        <authorList>
            <person name="Smith C."/>
        </authorList>
    </citation>
    <scope>NUCLEOTIDE SEQUENCE [LARGE SCALE GENOMIC DNA]</scope>
    <source>
        <strain evidence="4">EP-1</strain>
        <tissue evidence="4">Whole</tissue>
    </source>
</reference>
<accession>A0AAN8XTG3</accession>
<evidence type="ECO:0000259" key="3">
    <source>
        <dbReference type="Pfam" id="PF06421"/>
    </source>
</evidence>
<gene>
    <name evidence="4" type="primary">GUF1_3</name>
    <name evidence="4" type="ORF">SK128_024956</name>
</gene>
<dbReference type="InterPro" id="IPR013842">
    <property type="entry name" value="LepA_CTD"/>
</dbReference>
<dbReference type="Pfam" id="PF06421">
    <property type="entry name" value="LepA_C"/>
    <property type="match status" value="1"/>
</dbReference>
<keyword evidence="2" id="KW-0342">GTP-binding</keyword>
<evidence type="ECO:0000256" key="2">
    <source>
        <dbReference type="ARBA" id="ARBA00023134"/>
    </source>
</evidence>
<dbReference type="InterPro" id="IPR038363">
    <property type="entry name" value="LepA_C_sf"/>
</dbReference>
<proteinExistence type="predicted"/>
<dbReference type="PANTHER" id="PTHR43512">
    <property type="entry name" value="TRANSLATION FACTOR GUF1-RELATED"/>
    <property type="match status" value="1"/>
</dbReference>
<keyword evidence="1" id="KW-0547">Nucleotide-binding</keyword>
<evidence type="ECO:0000313" key="5">
    <source>
        <dbReference type="Proteomes" id="UP001381693"/>
    </source>
</evidence>
<dbReference type="EMBL" id="JAXCGZ010002461">
    <property type="protein sequence ID" value="KAK7083869.1"/>
    <property type="molecule type" value="Genomic_DNA"/>
</dbReference>
<feature type="non-terminal residue" evidence="4">
    <location>
        <position position="1"/>
    </location>
</feature>
<keyword evidence="5" id="KW-1185">Reference proteome</keyword>
<evidence type="ECO:0000256" key="1">
    <source>
        <dbReference type="ARBA" id="ARBA00022741"/>
    </source>
</evidence>
<dbReference type="PANTHER" id="PTHR43512:SF7">
    <property type="entry name" value="TRANSLATION FACTOR GUF1, MITOCHONDRIAL"/>
    <property type="match status" value="1"/>
</dbReference>
<dbReference type="GO" id="GO:0005739">
    <property type="term" value="C:mitochondrion"/>
    <property type="evidence" value="ECO:0007669"/>
    <property type="project" value="TreeGrafter"/>
</dbReference>
<dbReference type="InterPro" id="IPR006297">
    <property type="entry name" value="EF-4"/>
</dbReference>
<organism evidence="4 5">
    <name type="scientific">Halocaridina rubra</name>
    <name type="common">Hawaiian red shrimp</name>
    <dbReference type="NCBI Taxonomy" id="373956"/>
    <lineage>
        <taxon>Eukaryota</taxon>
        <taxon>Metazoa</taxon>
        <taxon>Ecdysozoa</taxon>
        <taxon>Arthropoda</taxon>
        <taxon>Crustacea</taxon>
        <taxon>Multicrustacea</taxon>
        <taxon>Malacostraca</taxon>
        <taxon>Eumalacostraca</taxon>
        <taxon>Eucarida</taxon>
        <taxon>Decapoda</taxon>
        <taxon>Pleocyemata</taxon>
        <taxon>Caridea</taxon>
        <taxon>Atyoidea</taxon>
        <taxon>Atyidae</taxon>
        <taxon>Halocaridina</taxon>
    </lineage>
</organism>
<dbReference type="Proteomes" id="UP001381693">
    <property type="component" value="Unassembled WGS sequence"/>
</dbReference>
<evidence type="ECO:0000313" key="4">
    <source>
        <dbReference type="EMBL" id="KAK7083869.1"/>
    </source>
</evidence>
<name>A0AAN8XTG3_HALRR</name>
<feature type="domain" description="GTP-binding protein LepA C-terminal" evidence="3">
    <location>
        <begin position="1"/>
        <end position="68"/>
    </location>
</feature>
<dbReference type="AlphaFoldDB" id="A0AAN8XTG3"/>
<dbReference type="GO" id="GO:0097177">
    <property type="term" value="F:mitochondrial ribosome binding"/>
    <property type="evidence" value="ECO:0007669"/>
    <property type="project" value="TreeGrafter"/>
</dbReference>
<dbReference type="Gene3D" id="3.30.70.2570">
    <property type="entry name" value="Elongation factor 4, C-terminal domain"/>
    <property type="match status" value="1"/>
</dbReference>
<comment type="caution">
    <text evidence="4">The sequence shown here is derived from an EMBL/GenBank/DDBJ whole genome shotgun (WGS) entry which is preliminary data.</text>
</comment>
<sequence>IAIQAAVGGKILARTDIKPLRKDVAAKLYGGDITRRKKLLKRQSEGKKQMRMYGNIEVPRETFINILKRQ</sequence>